<keyword evidence="3" id="KW-1185">Reference proteome</keyword>
<name>A0A5J5A5X0_9ASTE</name>
<sequence length="127" mass="14252">MVKRSDPRIDSPRYGFQVAAPSEESLKMVKPHAVEKGDQKALELGSLPKELDNPDLQLTDGYENGELCEDNSNLRMLKDQEHLLRELIDSKNKKQQNGEQSMDQICTTADGNHDGIAKLNNDEQCAK</sequence>
<dbReference type="AlphaFoldDB" id="A0A5J5A5X0"/>
<protein>
    <submittedName>
        <fullName evidence="2">Uncharacterized protein</fullName>
    </submittedName>
</protein>
<gene>
    <name evidence="2" type="ORF">F0562_007251</name>
</gene>
<feature type="region of interest" description="Disordered" evidence="1">
    <location>
        <begin position="89"/>
        <end position="108"/>
    </location>
</feature>
<dbReference type="EMBL" id="CM018046">
    <property type="protein sequence ID" value="KAA8525396.1"/>
    <property type="molecule type" value="Genomic_DNA"/>
</dbReference>
<evidence type="ECO:0000256" key="1">
    <source>
        <dbReference type="SAM" id="MobiDB-lite"/>
    </source>
</evidence>
<feature type="compositionally biased region" description="Polar residues" evidence="1">
    <location>
        <begin position="95"/>
        <end position="108"/>
    </location>
</feature>
<dbReference type="Proteomes" id="UP000325577">
    <property type="component" value="Linkage Group LG3"/>
</dbReference>
<reference evidence="2 3" key="1">
    <citation type="submission" date="2019-09" db="EMBL/GenBank/DDBJ databases">
        <title>A chromosome-level genome assembly of the Chinese tupelo Nyssa sinensis.</title>
        <authorList>
            <person name="Yang X."/>
            <person name="Kang M."/>
            <person name="Yang Y."/>
            <person name="Xiong H."/>
            <person name="Wang M."/>
            <person name="Zhang Z."/>
            <person name="Wang Z."/>
            <person name="Wu H."/>
            <person name="Ma T."/>
            <person name="Liu J."/>
            <person name="Xi Z."/>
        </authorList>
    </citation>
    <scope>NUCLEOTIDE SEQUENCE [LARGE SCALE GENOMIC DNA]</scope>
    <source>
        <strain evidence="2">J267</strain>
        <tissue evidence="2">Leaf</tissue>
    </source>
</reference>
<organism evidence="2 3">
    <name type="scientific">Nyssa sinensis</name>
    <dbReference type="NCBI Taxonomy" id="561372"/>
    <lineage>
        <taxon>Eukaryota</taxon>
        <taxon>Viridiplantae</taxon>
        <taxon>Streptophyta</taxon>
        <taxon>Embryophyta</taxon>
        <taxon>Tracheophyta</taxon>
        <taxon>Spermatophyta</taxon>
        <taxon>Magnoliopsida</taxon>
        <taxon>eudicotyledons</taxon>
        <taxon>Gunneridae</taxon>
        <taxon>Pentapetalae</taxon>
        <taxon>asterids</taxon>
        <taxon>Cornales</taxon>
        <taxon>Nyssaceae</taxon>
        <taxon>Nyssa</taxon>
    </lineage>
</organism>
<evidence type="ECO:0000313" key="3">
    <source>
        <dbReference type="Proteomes" id="UP000325577"/>
    </source>
</evidence>
<proteinExistence type="predicted"/>
<accession>A0A5J5A5X0</accession>
<evidence type="ECO:0000313" key="2">
    <source>
        <dbReference type="EMBL" id="KAA8525396.1"/>
    </source>
</evidence>